<keyword evidence="3" id="KW-1185">Reference proteome</keyword>
<dbReference type="Proteomes" id="UP000504636">
    <property type="component" value="Unplaced"/>
</dbReference>
<sequence length="205" mass="23729">MGARITRLNDDAIAKSGSRVLPREEAALRLVGKLSDVPVPKVLYSHYSKLDGDLFISLSPGLTLKDLWDTLNKKTKERLYHDIWSLIRKIRQILKPPEFNNFFLCLADGSCSQNVYIKDLESPPRPLINNAASSVFTHGDIALQNIIVDYYTYKITGLINWEFAGWYPDYWEYLRIHKPINDKNWREWMDRTALQKWDLAGNVDG</sequence>
<name>A0A6A6Y9B7_9PEZI</name>
<dbReference type="Gene3D" id="3.90.1200.10">
    <property type="match status" value="1"/>
</dbReference>
<dbReference type="OrthoDB" id="2906425at2759"/>
<evidence type="ECO:0000313" key="4">
    <source>
        <dbReference type="RefSeq" id="XP_033571679.1"/>
    </source>
</evidence>
<dbReference type="CDD" id="cd05120">
    <property type="entry name" value="APH_ChoK_like"/>
    <property type="match status" value="1"/>
</dbReference>
<feature type="domain" description="Aminoglycoside phosphotransferase" evidence="1">
    <location>
        <begin position="20"/>
        <end position="173"/>
    </location>
</feature>
<dbReference type="InterPro" id="IPR011009">
    <property type="entry name" value="Kinase-like_dom_sf"/>
</dbReference>
<dbReference type="PANTHER" id="PTHR21310:SF15">
    <property type="entry name" value="AMINOGLYCOSIDE PHOSPHOTRANSFERASE DOMAIN-CONTAINING PROTEIN"/>
    <property type="match status" value="1"/>
</dbReference>
<proteinExistence type="predicted"/>
<protein>
    <recommendedName>
        <fullName evidence="1">Aminoglycoside phosphotransferase domain-containing protein</fullName>
    </recommendedName>
</protein>
<evidence type="ECO:0000313" key="3">
    <source>
        <dbReference type="Proteomes" id="UP000504636"/>
    </source>
</evidence>
<dbReference type="InterPro" id="IPR051678">
    <property type="entry name" value="AGP_Transferase"/>
</dbReference>
<dbReference type="EMBL" id="MU003712">
    <property type="protein sequence ID" value="KAF2804715.1"/>
    <property type="molecule type" value="Genomic_DNA"/>
</dbReference>
<accession>A0A6A6Y9B7</accession>
<dbReference type="InterPro" id="IPR002575">
    <property type="entry name" value="Aminoglycoside_PTrfase"/>
</dbReference>
<dbReference type="RefSeq" id="XP_033571679.1">
    <property type="nucleotide sequence ID" value="XM_033721012.1"/>
</dbReference>
<dbReference type="AlphaFoldDB" id="A0A6A6Y9B7"/>
<reference evidence="4" key="2">
    <citation type="submission" date="2020-04" db="EMBL/GenBank/DDBJ databases">
        <authorList>
            <consortium name="NCBI Genome Project"/>
        </authorList>
    </citation>
    <scope>NUCLEOTIDE SEQUENCE</scope>
    <source>
        <strain evidence="4">CBS 304.34</strain>
    </source>
</reference>
<organism evidence="2">
    <name type="scientific">Mytilinidion resinicola</name>
    <dbReference type="NCBI Taxonomy" id="574789"/>
    <lineage>
        <taxon>Eukaryota</taxon>
        <taxon>Fungi</taxon>
        <taxon>Dikarya</taxon>
        <taxon>Ascomycota</taxon>
        <taxon>Pezizomycotina</taxon>
        <taxon>Dothideomycetes</taxon>
        <taxon>Pleosporomycetidae</taxon>
        <taxon>Mytilinidiales</taxon>
        <taxon>Mytilinidiaceae</taxon>
        <taxon>Mytilinidion</taxon>
    </lineage>
</organism>
<evidence type="ECO:0000313" key="2">
    <source>
        <dbReference type="EMBL" id="KAF2804715.1"/>
    </source>
</evidence>
<reference evidence="2 4" key="1">
    <citation type="journal article" date="2020" name="Stud. Mycol.">
        <title>101 Dothideomycetes genomes: a test case for predicting lifestyles and emergence of pathogens.</title>
        <authorList>
            <person name="Haridas S."/>
            <person name="Albert R."/>
            <person name="Binder M."/>
            <person name="Bloem J."/>
            <person name="Labutti K."/>
            <person name="Salamov A."/>
            <person name="Andreopoulos B."/>
            <person name="Baker S."/>
            <person name="Barry K."/>
            <person name="Bills G."/>
            <person name="Bluhm B."/>
            <person name="Cannon C."/>
            <person name="Castanera R."/>
            <person name="Culley D."/>
            <person name="Daum C."/>
            <person name="Ezra D."/>
            <person name="Gonzalez J."/>
            <person name="Henrissat B."/>
            <person name="Kuo A."/>
            <person name="Liang C."/>
            <person name="Lipzen A."/>
            <person name="Lutzoni F."/>
            <person name="Magnuson J."/>
            <person name="Mondo S."/>
            <person name="Nolan M."/>
            <person name="Ohm R."/>
            <person name="Pangilinan J."/>
            <person name="Park H.-J."/>
            <person name="Ramirez L."/>
            <person name="Alfaro M."/>
            <person name="Sun H."/>
            <person name="Tritt A."/>
            <person name="Yoshinaga Y."/>
            <person name="Zwiers L.-H."/>
            <person name="Turgeon B."/>
            <person name="Goodwin S."/>
            <person name="Spatafora J."/>
            <person name="Crous P."/>
            <person name="Grigoriev I."/>
        </authorList>
    </citation>
    <scope>NUCLEOTIDE SEQUENCE</scope>
    <source>
        <strain evidence="2 4">CBS 304.34</strain>
    </source>
</reference>
<reference evidence="4" key="3">
    <citation type="submission" date="2025-04" db="UniProtKB">
        <authorList>
            <consortium name="RefSeq"/>
        </authorList>
    </citation>
    <scope>IDENTIFICATION</scope>
    <source>
        <strain evidence="4">CBS 304.34</strain>
    </source>
</reference>
<dbReference type="Pfam" id="PF01636">
    <property type="entry name" value="APH"/>
    <property type="match status" value="1"/>
</dbReference>
<evidence type="ECO:0000259" key="1">
    <source>
        <dbReference type="Pfam" id="PF01636"/>
    </source>
</evidence>
<dbReference type="PANTHER" id="PTHR21310">
    <property type="entry name" value="AMINOGLYCOSIDE PHOSPHOTRANSFERASE-RELATED-RELATED"/>
    <property type="match status" value="1"/>
</dbReference>
<dbReference type="SUPFAM" id="SSF56112">
    <property type="entry name" value="Protein kinase-like (PK-like)"/>
    <property type="match status" value="1"/>
</dbReference>
<gene>
    <name evidence="2 4" type="ORF">BDZ99DRAFT_467396</name>
</gene>
<dbReference type="GeneID" id="54461905"/>